<keyword evidence="2" id="KW-1133">Transmembrane helix</keyword>
<sequence>MTASWRQDPPVRGYTVTHFDRRGGHNPLHSMAGPEFTGVGAVYAPLGLLPPMVRVAAFAVLLLVAMGGCTAAWIDQQDYVPSPNVCRPVDAGVPPEPAGSCVPREQLSPQVVTR</sequence>
<feature type="transmembrane region" description="Helical" evidence="2">
    <location>
        <begin position="55"/>
        <end position="74"/>
    </location>
</feature>
<protein>
    <recommendedName>
        <fullName evidence="5">Lipoprotein</fullName>
    </recommendedName>
</protein>
<feature type="region of interest" description="Disordered" evidence="1">
    <location>
        <begin position="91"/>
        <end position="114"/>
    </location>
</feature>
<keyword evidence="4" id="KW-1185">Reference proteome</keyword>
<gene>
    <name evidence="3" type="ORF">IU459_04530</name>
</gene>
<proteinExistence type="predicted"/>
<reference evidence="3 4" key="1">
    <citation type="submission" date="2020-10" db="EMBL/GenBank/DDBJ databases">
        <title>Identification of Nocardia species via Next-generation sequencing and recognition of intraspecies genetic diversity.</title>
        <authorList>
            <person name="Li P."/>
            <person name="Li P."/>
            <person name="Lu B."/>
        </authorList>
    </citation>
    <scope>NUCLEOTIDE SEQUENCE [LARGE SCALE GENOMIC DNA]</scope>
    <source>
        <strain evidence="3 4">BJ06-0157</strain>
    </source>
</reference>
<evidence type="ECO:0000313" key="4">
    <source>
        <dbReference type="Proteomes" id="UP000702209"/>
    </source>
</evidence>
<keyword evidence="2" id="KW-0812">Transmembrane</keyword>
<name>A0ABS0CKT7_9NOCA</name>
<keyword evidence="2" id="KW-0472">Membrane</keyword>
<evidence type="ECO:0000313" key="3">
    <source>
        <dbReference type="EMBL" id="MBF6296810.1"/>
    </source>
</evidence>
<dbReference type="RefSeq" id="WP_195128133.1">
    <property type="nucleotide sequence ID" value="NZ_JADLQX010000002.1"/>
</dbReference>
<organism evidence="3 4">
    <name type="scientific">Nocardia amamiensis</name>
    <dbReference type="NCBI Taxonomy" id="404578"/>
    <lineage>
        <taxon>Bacteria</taxon>
        <taxon>Bacillati</taxon>
        <taxon>Actinomycetota</taxon>
        <taxon>Actinomycetes</taxon>
        <taxon>Mycobacteriales</taxon>
        <taxon>Nocardiaceae</taxon>
        <taxon>Nocardia</taxon>
    </lineage>
</organism>
<accession>A0ABS0CKT7</accession>
<evidence type="ECO:0008006" key="5">
    <source>
        <dbReference type="Google" id="ProtNLM"/>
    </source>
</evidence>
<dbReference type="EMBL" id="JADLQX010000002">
    <property type="protein sequence ID" value="MBF6296810.1"/>
    <property type="molecule type" value="Genomic_DNA"/>
</dbReference>
<dbReference type="Proteomes" id="UP000702209">
    <property type="component" value="Unassembled WGS sequence"/>
</dbReference>
<evidence type="ECO:0000256" key="1">
    <source>
        <dbReference type="SAM" id="MobiDB-lite"/>
    </source>
</evidence>
<comment type="caution">
    <text evidence="3">The sequence shown here is derived from an EMBL/GenBank/DDBJ whole genome shotgun (WGS) entry which is preliminary data.</text>
</comment>
<evidence type="ECO:0000256" key="2">
    <source>
        <dbReference type="SAM" id="Phobius"/>
    </source>
</evidence>